<evidence type="ECO:0000313" key="11">
    <source>
        <dbReference type="Proteomes" id="UP000316706"/>
    </source>
</evidence>
<dbReference type="GO" id="GO:0005948">
    <property type="term" value="C:acetolactate synthase complex"/>
    <property type="evidence" value="ECO:0007669"/>
    <property type="project" value="TreeGrafter"/>
</dbReference>
<dbReference type="GO" id="GO:0030976">
    <property type="term" value="F:thiamine pyrophosphate binding"/>
    <property type="evidence" value="ECO:0007669"/>
    <property type="project" value="InterPro"/>
</dbReference>
<dbReference type="EMBL" id="VFPO01000001">
    <property type="protein sequence ID" value="TQM70754.1"/>
    <property type="molecule type" value="Genomic_DNA"/>
</dbReference>
<evidence type="ECO:0000313" key="10">
    <source>
        <dbReference type="EMBL" id="TQM70754.1"/>
    </source>
</evidence>
<proteinExistence type="inferred from homology"/>
<evidence type="ECO:0000256" key="4">
    <source>
        <dbReference type="ARBA" id="ARBA00022723"/>
    </source>
</evidence>
<organism evidence="10 11">
    <name type="scientific">Actinomadura hallensis</name>
    <dbReference type="NCBI Taxonomy" id="337895"/>
    <lineage>
        <taxon>Bacteria</taxon>
        <taxon>Bacillati</taxon>
        <taxon>Actinomycetota</taxon>
        <taxon>Actinomycetes</taxon>
        <taxon>Streptosporangiales</taxon>
        <taxon>Thermomonosporaceae</taxon>
        <taxon>Actinomadura</taxon>
    </lineage>
</organism>
<dbReference type="NCBIfam" id="NF004516">
    <property type="entry name" value="PRK05858.1"/>
    <property type="match status" value="1"/>
</dbReference>
<evidence type="ECO:0000259" key="7">
    <source>
        <dbReference type="Pfam" id="PF00205"/>
    </source>
</evidence>
<keyword evidence="4" id="KW-0479">Metal-binding</keyword>
<dbReference type="InterPro" id="IPR029035">
    <property type="entry name" value="DHS-like_NAD/FAD-binding_dom"/>
</dbReference>
<dbReference type="GO" id="GO:0050660">
    <property type="term" value="F:flavin adenine dinucleotide binding"/>
    <property type="evidence" value="ECO:0007669"/>
    <property type="project" value="TreeGrafter"/>
</dbReference>
<comment type="cofactor">
    <cofactor evidence="2">
        <name>thiamine diphosphate</name>
        <dbReference type="ChEBI" id="CHEBI:58937"/>
    </cofactor>
</comment>
<dbReference type="InterPro" id="IPR012000">
    <property type="entry name" value="Thiamin_PyroP_enz_cen_dom"/>
</dbReference>
<keyword evidence="11" id="KW-1185">Reference proteome</keyword>
<dbReference type="AlphaFoldDB" id="A0A543IJK0"/>
<dbReference type="CDD" id="cd02004">
    <property type="entry name" value="TPP_BZL_OCoD_HPCL"/>
    <property type="match status" value="1"/>
</dbReference>
<evidence type="ECO:0000259" key="8">
    <source>
        <dbReference type="Pfam" id="PF02775"/>
    </source>
</evidence>
<feature type="domain" description="Thiamine pyrophosphate enzyme central" evidence="7">
    <location>
        <begin position="206"/>
        <end position="327"/>
    </location>
</feature>
<sequence length="560" mass="57775">MTARHGGDTAIAEIRRHGVETMFTLSGGHVFPLYDGAVGEEPAGGRAGGTVPGTAADPRVLDVRHEQTAVFAAEATARLTRRPGLAVLTAGPGVTNGVSGITTAHFNGSPVVVLGGRAPLGRWGQGALQELDQPPLLAPVTKMAETAGGPDTLAADVARAFATAAAPHRGPVFLDVHMDHLFGPAGPARPGEIPDPPERPADPERLARVAALLKAARRPVLVLGSDVWMDGAETAARAFAEELRLPVVANGQARGVLPAGHELLVTRARGAAFRDADLVVVAGAPLDFRLGYGSFGGGTAKVVHLADAPSQLAPHVRLAGSAAGDLSLLFADLAAACAKAGVSPSAYAHWAEGLRDATHAAIAGDVDLLASGADPIHPLRIYGELSKVLDDDAVVIGDGGDFVSYAGRYVEPRRPGCWLDPGPYGCLGTGLGYAIAARLARPSAQVVLLLGDGAAGLSLMDADSLVRHGLPVVMIVGNNGSWGLEKHPMRMLYGYDVAAELQPRCRYDEVVKALGGAGELVARPDEIGPALRRAFDSGVPYLVNVVTDPDVAYPRQTTGV</sequence>
<evidence type="ECO:0000256" key="1">
    <source>
        <dbReference type="ARBA" id="ARBA00001946"/>
    </source>
</evidence>
<dbReference type="SUPFAM" id="SSF52467">
    <property type="entry name" value="DHS-like NAD/FAD-binding domain"/>
    <property type="match status" value="1"/>
</dbReference>
<evidence type="ECO:0000256" key="2">
    <source>
        <dbReference type="ARBA" id="ARBA00001964"/>
    </source>
</evidence>
<dbReference type="PANTHER" id="PTHR18968">
    <property type="entry name" value="THIAMINE PYROPHOSPHATE ENZYMES"/>
    <property type="match status" value="1"/>
</dbReference>
<dbReference type="Pfam" id="PF02776">
    <property type="entry name" value="TPP_enzyme_N"/>
    <property type="match status" value="1"/>
</dbReference>
<comment type="cofactor">
    <cofactor evidence="1">
        <name>Mg(2+)</name>
        <dbReference type="ChEBI" id="CHEBI:18420"/>
    </cofactor>
</comment>
<dbReference type="InterPro" id="IPR012001">
    <property type="entry name" value="Thiamin_PyroP_enz_TPP-bd_dom"/>
</dbReference>
<evidence type="ECO:0000256" key="6">
    <source>
        <dbReference type="RuleBase" id="RU362132"/>
    </source>
</evidence>
<gene>
    <name evidence="10" type="ORF">FHX41_4490</name>
</gene>
<dbReference type="GO" id="GO:0009097">
    <property type="term" value="P:isoleucine biosynthetic process"/>
    <property type="evidence" value="ECO:0007669"/>
    <property type="project" value="TreeGrafter"/>
</dbReference>
<reference evidence="10 11" key="1">
    <citation type="submission" date="2019-06" db="EMBL/GenBank/DDBJ databases">
        <title>Sequencing the genomes of 1000 actinobacteria strains.</title>
        <authorList>
            <person name="Klenk H.-P."/>
        </authorList>
    </citation>
    <scope>NUCLEOTIDE SEQUENCE [LARGE SCALE GENOMIC DNA]</scope>
    <source>
        <strain evidence="10 11">DSM 45043</strain>
    </source>
</reference>
<evidence type="ECO:0000259" key="9">
    <source>
        <dbReference type="Pfam" id="PF02776"/>
    </source>
</evidence>
<dbReference type="InterPro" id="IPR011766">
    <property type="entry name" value="TPP_enzyme_TPP-bd"/>
</dbReference>
<dbReference type="SUPFAM" id="SSF52518">
    <property type="entry name" value="Thiamin diphosphate-binding fold (THDP-binding)"/>
    <property type="match status" value="2"/>
</dbReference>
<dbReference type="Pfam" id="PF02775">
    <property type="entry name" value="TPP_enzyme_C"/>
    <property type="match status" value="1"/>
</dbReference>
<keyword evidence="5 6" id="KW-0786">Thiamine pyrophosphate</keyword>
<feature type="domain" description="Thiamine pyrophosphate enzyme N-terminal TPP-binding" evidence="9">
    <location>
        <begin position="5"/>
        <end position="133"/>
    </location>
</feature>
<protein>
    <submittedName>
        <fullName evidence="10">Acetolactate synthase-1/2/3 large subunit</fullName>
    </submittedName>
</protein>
<dbReference type="InterPro" id="IPR029061">
    <property type="entry name" value="THDP-binding"/>
</dbReference>
<dbReference type="GO" id="GO:0003984">
    <property type="term" value="F:acetolactate synthase activity"/>
    <property type="evidence" value="ECO:0007669"/>
    <property type="project" value="TreeGrafter"/>
</dbReference>
<evidence type="ECO:0000256" key="3">
    <source>
        <dbReference type="ARBA" id="ARBA00007812"/>
    </source>
</evidence>
<dbReference type="RefSeq" id="WP_141971824.1">
    <property type="nucleotide sequence ID" value="NZ_VFPO01000001.1"/>
</dbReference>
<dbReference type="OrthoDB" id="4959782at2"/>
<evidence type="ECO:0000256" key="5">
    <source>
        <dbReference type="ARBA" id="ARBA00023052"/>
    </source>
</evidence>
<comment type="caution">
    <text evidence="10">The sequence shown here is derived from an EMBL/GenBank/DDBJ whole genome shotgun (WGS) entry which is preliminary data.</text>
</comment>
<accession>A0A543IJK0</accession>
<dbReference type="Proteomes" id="UP000316706">
    <property type="component" value="Unassembled WGS sequence"/>
</dbReference>
<comment type="similarity">
    <text evidence="3 6">Belongs to the TPP enzyme family.</text>
</comment>
<dbReference type="PROSITE" id="PS00187">
    <property type="entry name" value="TPP_ENZYMES"/>
    <property type="match status" value="1"/>
</dbReference>
<dbReference type="GO" id="GO:0000287">
    <property type="term" value="F:magnesium ion binding"/>
    <property type="evidence" value="ECO:0007669"/>
    <property type="project" value="InterPro"/>
</dbReference>
<dbReference type="Pfam" id="PF00205">
    <property type="entry name" value="TPP_enzyme_M"/>
    <property type="match status" value="1"/>
</dbReference>
<dbReference type="InterPro" id="IPR045229">
    <property type="entry name" value="TPP_enz"/>
</dbReference>
<dbReference type="InterPro" id="IPR000399">
    <property type="entry name" value="TPP-bd_CS"/>
</dbReference>
<dbReference type="Gene3D" id="3.40.50.1220">
    <property type="entry name" value="TPP-binding domain"/>
    <property type="match status" value="1"/>
</dbReference>
<dbReference type="GO" id="GO:0009099">
    <property type="term" value="P:L-valine biosynthetic process"/>
    <property type="evidence" value="ECO:0007669"/>
    <property type="project" value="TreeGrafter"/>
</dbReference>
<feature type="domain" description="Thiamine pyrophosphate enzyme TPP-binding" evidence="8">
    <location>
        <begin position="398"/>
        <end position="545"/>
    </location>
</feature>
<name>A0A543IJK0_9ACTN</name>
<dbReference type="PANTHER" id="PTHR18968:SF166">
    <property type="entry name" value="2-HYDROXYACYL-COA LYASE 2"/>
    <property type="match status" value="1"/>
</dbReference>
<dbReference type="CDD" id="cd07035">
    <property type="entry name" value="TPP_PYR_POX_like"/>
    <property type="match status" value="1"/>
</dbReference>
<dbReference type="Gene3D" id="3.40.50.970">
    <property type="match status" value="2"/>
</dbReference>